<protein>
    <submittedName>
        <fullName evidence="1">Uncharacterized protein</fullName>
    </submittedName>
</protein>
<accession>A0A0F8XUL4</accession>
<gene>
    <name evidence="1" type="ORF">LCGC14_2900170</name>
</gene>
<organism evidence="1">
    <name type="scientific">marine sediment metagenome</name>
    <dbReference type="NCBI Taxonomy" id="412755"/>
    <lineage>
        <taxon>unclassified sequences</taxon>
        <taxon>metagenomes</taxon>
        <taxon>ecological metagenomes</taxon>
    </lineage>
</organism>
<comment type="caution">
    <text evidence="1">The sequence shown here is derived from an EMBL/GenBank/DDBJ whole genome shotgun (WGS) entry which is preliminary data.</text>
</comment>
<dbReference type="EMBL" id="LAZR01057074">
    <property type="protein sequence ID" value="KKK72807.1"/>
    <property type="molecule type" value="Genomic_DNA"/>
</dbReference>
<name>A0A0F8XUL4_9ZZZZ</name>
<reference evidence="1" key="1">
    <citation type="journal article" date="2015" name="Nature">
        <title>Complex archaea that bridge the gap between prokaryotes and eukaryotes.</title>
        <authorList>
            <person name="Spang A."/>
            <person name="Saw J.H."/>
            <person name="Jorgensen S.L."/>
            <person name="Zaremba-Niedzwiedzka K."/>
            <person name="Martijn J."/>
            <person name="Lind A.E."/>
            <person name="van Eijk R."/>
            <person name="Schleper C."/>
            <person name="Guy L."/>
            <person name="Ettema T.J."/>
        </authorList>
    </citation>
    <scope>NUCLEOTIDE SEQUENCE</scope>
</reference>
<sequence>MMQFTLNKPAHLEWKTTRKGTEFAEVQTPEGIARAFEGEDVLVFRQHGLGTYEAEIVVNAGYKNLKNVRFVQPAETPRDAEPPKKEQPLHPSNDYHLSIEAVRHNAMTSAIAADFHLPPGEESTSTWLIEMAKDFERYYLYG</sequence>
<evidence type="ECO:0000313" key="1">
    <source>
        <dbReference type="EMBL" id="KKK72807.1"/>
    </source>
</evidence>
<dbReference type="AlphaFoldDB" id="A0A0F8XUL4"/>
<proteinExistence type="predicted"/>